<dbReference type="RefSeq" id="WP_340359638.1">
    <property type="nucleotide sequence ID" value="NZ_JBBKZU010000012.1"/>
</dbReference>
<dbReference type="EMBL" id="JBBKZU010000012">
    <property type="protein sequence ID" value="MEJ8814411.1"/>
    <property type="molecule type" value="Genomic_DNA"/>
</dbReference>
<proteinExistence type="predicted"/>
<comment type="caution">
    <text evidence="2">The sequence shown here is derived from an EMBL/GenBank/DDBJ whole genome shotgun (WGS) entry which is preliminary data.</text>
</comment>
<gene>
    <name evidence="2" type="ORF">WKW77_25260</name>
</gene>
<feature type="region of interest" description="Disordered" evidence="1">
    <location>
        <begin position="52"/>
        <end position="130"/>
    </location>
</feature>
<evidence type="ECO:0000313" key="2">
    <source>
        <dbReference type="EMBL" id="MEJ8814411.1"/>
    </source>
</evidence>
<sequence length="130" mass="14438">MPIRIASLTRRIAKNGAMLHKATMDRVHSLGADHEPSEVEQVLAEERRLLKEERAKRQTQAQQPRAKAVDKLVRTHHPQAKEKPWGNKEPKEAKKATAGKAHRPSRAEKHAAQAAALQAASRAPKKSAKT</sequence>
<dbReference type="Proteomes" id="UP001365846">
    <property type="component" value="Unassembled WGS sequence"/>
</dbReference>
<accession>A0ABU8VM67</accession>
<name>A0ABU8VM67_9BURK</name>
<evidence type="ECO:0000313" key="3">
    <source>
        <dbReference type="Proteomes" id="UP001365846"/>
    </source>
</evidence>
<protein>
    <submittedName>
        <fullName evidence="2">Uncharacterized protein</fullName>
    </submittedName>
</protein>
<keyword evidence="3" id="KW-1185">Reference proteome</keyword>
<organism evidence="2 3">
    <name type="scientific">Variovorax ureilyticus</name>
    <dbReference type="NCBI Taxonomy" id="1836198"/>
    <lineage>
        <taxon>Bacteria</taxon>
        <taxon>Pseudomonadati</taxon>
        <taxon>Pseudomonadota</taxon>
        <taxon>Betaproteobacteria</taxon>
        <taxon>Burkholderiales</taxon>
        <taxon>Comamonadaceae</taxon>
        <taxon>Variovorax</taxon>
    </lineage>
</organism>
<feature type="compositionally biased region" description="Basic and acidic residues" evidence="1">
    <location>
        <begin position="67"/>
        <end position="95"/>
    </location>
</feature>
<evidence type="ECO:0000256" key="1">
    <source>
        <dbReference type="SAM" id="MobiDB-lite"/>
    </source>
</evidence>
<reference evidence="2 3" key="1">
    <citation type="submission" date="2024-03" db="EMBL/GenBank/DDBJ databases">
        <title>Novel species of the genus Variovorax.</title>
        <authorList>
            <person name="Liu Q."/>
            <person name="Xin Y.-H."/>
        </authorList>
    </citation>
    <scope>NUCLEOTIDE SEQUENCE [LARGE SCALE GENOMIC DNA]</scope>
    <source>
        <strain evidence="2 3">KACC 18899</strain>
    </source>
</reference>